<accession>A0A1G4ST16</accession>
<dbReference type="GO" id="GO:0033744">
    <property type="term" value="F:L-methionine:thioredoxin-disulfide S-oxidoreductase activity"/>
    <property type="evidence" value="ECO:0007669"/>
    <property type="project" value="RHEA"/>
</dbReference>
<evidence type="ECO:0000256" key="3">
    <source>
        <dbReference type="ARBA" id="ARBA00048782"/>
    </source>
</evidence>
<protein>
    <recommendedName>
        <fullName evidence="4">Peptide methionine sulfoxide reductase MsrA</fullName>
        <shortName evidence="4">Protein-methionine-S-oxide reductase</shortName>
        <ecNumber evidence="4">1.8.4.11</ecNumber>
    </recommendedName>
    <alternativeName>
        <fullName evidence="4">Peptide-methionine (S)-S-oxide reductase</fullName>
        <shortName evidence="4">Peptide Met(O) reductase</shortName>
    </alternativeName>
</protein>
<evidence type="ECO:0000313" key="7">
    <source>
        <dbReference type="EMBL" id="SCW72248.1"/>
    </source>
</evidence>
<comment type="similarity">
    <text evidence="4">Belongs to the MsrA Met sulfoxide reductase family.</text>
</comment>
<dbReference type="Pfam" id="PF01625">
    <property type="entry name" value="PMSR"/>
    <property type="match status" value="1"/>
</dbReference>
<comment type="catalytic activity">
    <reaction evidence="2 4">
        <text>L-methionyl-[protein] + [thioredoxin]-disulfide + H2O = L-methionyl-(S)-S-oxide-[protein] + [thioredoxin]-dithiol</text>
        <dbReference type="Rhea" id="RHEA:14217"/>
        <dbReference type="Rhea" id="RHEA-COMP:10698"/>
        <dbReference type="Rhea" id="RHEA-COMP:10700"/>
        <dbReference type="Rhea" id="RHEA-COMP:12313"/>
        <dbReference type="Rhea" id="RHEA-COMP:12315"/>
        <dbReference type="ChEBI" id="CHEBI:15377"/>
        <dbReference type="ChEBI" id="CHEBI:16044"/>
        <dbReference type="ChEBI" id="CHEBI:29950"/>
        <dbReference type="ChEBI" id="CHEBI:44120"/>
        <dbReference type="ChEBI" id="CHEBI:50058"/>
        <dbReference type="EC" id="1.8.4.11"/>
    </reaction>
</comment>
<name>A0A1G4ST16_9CAUL</name>
<dbReference type="InterPro" id="IPR036509">
    <property type="entry name" value="Met_Sox_Rdtase_MsrA_sf"/>
</dbReference>
<evidence type="ECO:0000256" key="5">
    <source>
        <dbReference type="SAM" id="SignalP"/>
    </source>
</evidence>
<dbReference type="InterPro" id="IPR050162">
    <property type="entry name" value="MsrA_MetSO_reductase"/>
</dbReference>
<feature type="signal peptide" evidence="5">
    <location>
        <begin position="1"/>
        <end position="21"/>
    </location>
</feature>
<dbReference type="GO" id="GO:0005737">
    <property type="term" value="C:cytoplasm"/>
    <property type="evidence" value="ECO:0007669"/>
    <property type="project" value="TreeGrafter"/>
</dbReference>
<dbReference type="GO" id="GO:0034599">
    <property type="term" value="P:cellular response to oxidative stress"/>
    <property type="evidence" value="ECO:0007669"/>
    <property type="project" value="TreeGrafter"/>
</dbReference>
<evidence type="ECO:0000256" key="2">
    <source>
        <dbReference type="ARBA" id="ARBA00047806"/>
    </source>
</evidence>
<dbReference type="AlphaFoldDB" id="A0A1G4ST16"/>
<feature type="chain" id="PRO_5011448768" description="Peptide methionine sulfoxide reductase MsrA" evidence="5">
    <location>
        <begin position="22"/>
        <end position="200"/>
    </location>
</feature>
<keyword evidence="1 4" id="KW-0560">Oxidoreductase</keyword>
<feature type="domain" description="Peptide methionine sulphoxide reductase MsrA" evidence="6">
    <location>
        <begin position="27"/>
        <end position="179"/>
    </location>
</feature>
<sequence>MLRRLFVTSLLAFSFAGNALAADAQVAVFAGGCFWSTQKAFDHVKGVTNTRAGFMGGSVKNPSYEDVVSGRTGHVEAVEVTYDPDQVSYQQLLDTYWHSTDPTTKARVICDGGDNYRTAIFTFSDAQYNAAVASKQAVGRQLNKPIYTLIVKSTNTGLPFYPAEDYHQHYWQTHAAHYNAYYVGCGRGPALKKLWGDQAG</sequence>
<evidence type="ECO:0000313" key="8">
    <source>
        <dbReference type="Proteomes" id="UP000199150"/>
    </source>
</evidence>
<dbReference type="OrthoDB" id="4174719at2"/>
<evidence type="ECO:0000256" key="1">
    <source>
        <dbReference type="ARBA" id="ARBA00023002"/>
    </source>
</evidence>
<dbReference type="STRING" id="260084.SAMN02927928_2912"/>
<reference evidence="8" key="1">
    <citation type="submission" date="2016-10" db="EMBL/GenBank/DDBJ databases">
        <authorList>
            <person name="Varghese N."/>
            <person name="Submissions S."/>
        </authorList>
    </citation>
    <scope>NUCLEOTIDE SEQUENCE [LARGE SCALE GENOMIC DNA]</scope>
    <source>
        <strain evidence="8">CGMCC 1.3431</strain>
    </source>
</reference>
<feature type="active site" evidence="4">
    <location>
        <position position="33"/>
    </location>
</feature>
<dbReference type="EMBL" id="FMTS01000005">
    <property type="protein sequence ID" value="SCW72248.1"/>
    <property type="molecule type" value="Genomic_DNA"/>
</dbReference>
<dbReference type="PANTHER" id="PTHR42799">
    <property type="entry name" value="MITOCHONDRIAL PEPTIDE METHIONINE SULFOXIDE REDUCTASE"/>
    <property type="match status" value="1"/>
</dbReference>
<dbReference type="HAMAP" id="MF_01401">
    <property type="entry name" value="MsrA"/>
    <property type="match status" value="1"/>
</dbReference>
<dbReference type="GO" id="GO:0008113">
    <property type="term" value="F:peptide-methionine (S)-S-oxide reductase activity"/>
    <property type="evidence" value="ECO:0007669"/>
    <property type="project" value="UniProtKB-UniRule"/>
</dbReference>
<comment type="function">
    <text evidence="4">Has an important function as a repair enzyme for proteins that have been inactivated by oxidation. Catalyzes the reversible oxidation-reduction of methionine sulfoxide in proteins to methionine.</text>
</comment>
<dbReference type="Proteomes" id="UP000199150">
    <property type="component" value="Unassembled WGS sequence"/>
</dbReference>
<keyword evidence="5" id="KW-0732">Signal</keyword>
<dbReference type="SUPFAM" id="SSF55068">
    <property type="entry name" value="Peptide methionine sulfoxide reductase"/>
    <property type="match status" value="1"/>
</dbReference>
<comment type="catalytic activity">
    <reaction evidence="3 4">
        <text>[thioredoxin]-disulfide + L-methionine + H2O = L-methionine (S)-S-oxide + [thioredoxin]-dithiol</text>
        <dbReference type="Rhea" id="RHEA:19993"/>
        <dbReference type="Rhea" id="RHEA-COMP:10698"/>
        <dbReference type="Rhea" id="RHEA-COMP:10700"/>
        <dbReference type="ChEBI" id="CHEBI:15377"/>
        <dbReference type="ChEBI" id="CHEBI:29950"/>
        <dbReference type="ChEBI" id="CHEBI:50058"/>
        <dbReference type="ChEBI" id="CHEBI:57844"/>
        <dbReference type="ChEBI" id="CHEBI:58772"/>
        <dbReference type="EC" id="1.8.4.11"/>
    </reaction>
</comment>
<dbReference type="PANTHER" id="PTHR42799:SF2">
    <property type="entry name" value="MITOCHONDRIAL PEPTIDE METHIONINE SULFOXIDE REDUCTASE"/>
    <property type="match status" value="1"/>
</dbReference>
<evidence type="ECO:0000259" key="6">
    <source>
        <dbReference type="Pfam" id="PF01625"/>
    </source>
</evidence>
<dbReference type="EC" id="1.8.4.11" evidence="4"/>
<proteinExistence type="inferred from homology"/>
<dbReference type="NCBIfam" id="TIGR00401">
    <property type="entry name" value="msrA"/>
    <property type="match status" value="1"/>
</dbReference>
<organism evidence="7 8">
    <name type="scientific">Asticcacaulis taihuensis</name>
    <dbReference type="NCBI Taxonomy" id="260084"/>
    <lineage>
        <taxon>Bacteria</taxon>
        <taxon>Pseudomonadati</taxon>
        <taxon>Pseudomonadota</taxon>
        <taxon>Alphaproteobacteria</taxon>
        <taxon>Caulobacterales</taxon>
        <taxon>Caulobacteraceae</taxon>
        <taxon>Asticcacaulis</taxon>
    </lineage>
</organism>
<dbReference type="Gene3D" id="3.30.1060.10">
    <property type="entry name" value="Peptide methionine sulphoxide reductase MsrA"/>
    <property type="match status" value="1"/>
</dbReference>
<keyword evidence="8" id="KW-1185">Reference proteome</keyword>
<dbReference type="InterPro" id="IPR002569">
    <property type="entry name" value="Met_Sox_Rdtase_MsrA_dom"/>
</dbReference>
<evidence type="ECO:0000256" key="4">
    <source>
        <dbReference type="HAMAP-Rule" id="MF_01401"/>
    </source>
</evidence>
<gene>
    <name evidence="4" type="primary">msrA</name>
    <name evidence="7" type="ORF">SAMN02927928_2912</name>
</gene>
<dbReference type="RefSeq" id="WP_090649477.1">
    <property type="nucleotide sequence ID" value="NZ_CBCRYE010000003.1"/>
</dbReference>